<name>A0A4S4NGM8_9BACT</name>
<keyword evidence="1 4" id="KW-0349">Heme</keyword>
<evidence type="ECO:0000256" key="4">
    <source>
        <dbReference type="PROSITE-ProRule" id="PRU00433"/>
    </source>
</evidence>
<dbReference type="EMBL" id="SRSF01000005">
    <property type="protein sequence ID" value="THH37975.1"/>
    <property type="molecule type" value="Genomic_DNA"/>
</dbReference>
<evidence type="ECO:0000256" key="2">
    <source>
        <dbReference type="ARBA" id="ARBA00022723"/>
    </source>
</evidence>
<comment type="caution">
    <text evidence="7">The sequence shown here is derived from an EMBL/GenBank/DDBJ whole genome shotgun (WGS) entry which is preliminary data.</text>
</comment>
<protein>
    <submittedName>
        <fullName evidence="7">Cytochrome c</fullName>
    </submittedName>
</protein>
<keyword evidence="2 4" id="KW-0479">Metal-binding</keyword>
<dbReference type="SUPFAM" id="SSF46626">
    <property type="entry name" value="Cytochrome c"/>
    <property type="match status" value="1"/>
</dbReference>
<dbReference type="InterPro" id="IPR009056">
    <property type="entry name" value="Cyt_c-like_dom"/>
</dbReference>
<evidence type="ECO:0000259" key="6">
    <source>
        <dbReference type="PROSITE" id="PS51007"/>
    </source>
</evidence>
<dbReference type="GO" id="GO:0046872">
    <property type="term" value="F:metal ion binding"/>
    <property type="evidence" value="ECO:0007669"/>
    <property type="project" value="UniProtKB-KW"/>
</dbReference>
<evidence type="ECO:0000256" key="1">
    <source>
        <dbReference type="ARBA" id="ARBA00022617"/>
    </source>
</evidence>
<dbReference type="InterPro" id="IPR036909">
    <property type="entry name" value="Cyt_c-like_dom_sf"/>
</dbReference>
<keyword evidence="5" id="KW-0472">Membrane</keyword>
<feature type="domain" description="Cytochrome c" evidence="6">
    <location>
        <begin position="55"/>
        <end position="140"/>
    </location>
</feature>
<feature type="transmembrane region" description="Helical" evidence="5">
    <location>
        <begin position="6"/>
        <end position="27"/>
    </location>
</feature>
<dbReference type="InterPro" id="IPR051459">
    <property type="entry name" value="Cytochrome_c-type_DH"/>
</dbReference>
<dbReference type="Pfam" id="PF13442">
    <property type="entry name" value="Cytochrome_CBB3"/>
    <property type="match status" value="1"/>
</dbReference>
<organism evidence="7 8">
    <name type="scientific">Neolewinella litorea</name>
    <dbReference type="NCBI Taxonomy" id="2562452"/>
    <lineage>
        <taxon>Bacteria</taxon>
        <taxon>Pseudomonadati</taxon>
        <taxon>Bacteroidota</taxon>
        <taxon>Saprospiria</taxon>
        <taxon>Saprospirales</taxon>
        <taxon>Lewinellaceae</taxon>
        <taxon>Neolewinella</taxon>
    </lineage>
</organism>
<keyword evidence="5" id="KW-0812">Transmembrane</keyword>
<gene>
    <name evidence="7" type="ORF">E4021_13160</name>
</gene>
<dbReference type="Proteomes" id="UP000308528">
    <property type="component" value="Unassembled WGS sequence"/>
</dbReference>
<sequence>MRHILAHIFTYALAIGLVVGAVLFAWVRSEQLVIAREADVEPRVLDQDTDFTSPAWLAFGERTYRVSCQNCHTVDGSGRGMYPPIQRMAAHLRAEGGRDYLLNVTLHGLYTGTYGAPMPPMPELSDAEVAAVNNYILLQFAGGAQEPGAANLFRPSEVSARRGQHLSEWEVARMRPPIPTAEALGRGVRVNITTDAPAVPEGKDE</sequence>
<dbReference type="OrthoDB" id="9811395at2"/>
<evidence type="ECO:0000313" key="7">
    <source>
        <dbReference type="EMBL" id="THH37975.1"/>
    </source>
</evidence>
<reference evidence="7 8" key="1">
    <citation type="submission" date="2019-04" db="EMBL/GenBank/DDBJ databases">
        <title>Lewinella litorea sp. nov., isolated from a marine sand.</title>
        <authorList>
            <person name="Yoon J.-H."/>
        </authorList>
    </citation>
    <scope>NUCLEOTIDE SEQUENCE [LARGE SCALE GENOMIC DNA]</scope>
    <source>
        <strain evidence="7 8">HSMS-39</strain>
    </source>
</reference>
<dbReference type="PANTHER" id="PTHR35008">
    <property type="entry name" value="BLL4482 PROTEIN-RELATED"/>
    <property type="match status" value="1"/>
</dbReference>
<keyword evidence="3 4" id="KW-0408">Iron</keyword>
<dbReference type="PANTHER" id="PTHR35008:SF4">
    <property type="entry name" value="BLL4482 PROTEIN"/>
    <property type="match status" value="1"/>
</dbReference>
<dbReference type="AlphaFoldDB" id="A0A4S4NGM8"/>
<accession>A0A4S4NGM8</accession>
<dbReference type="RefSeq" id="WP_136459822.1">
    <property type="nucleotide sequence ID" value="NZ_SRSF01000005.1"/>
</dbReference>
<keyword evidence="5" id="KW-1133">Transmembrane helix</keyword>
<dbReference type="Gene3D" id="1.10.760.10">
    <property type="entry name" value="Cytochrome c-like domain"/>
    <property type="match status" value="1"/>
</dbReference>
<keyword evidence="8" id="KW-1185">Reference proteome</keyword>
<dbReference type="GO" id="GO:0009055">
    <property type="term" value="F:electron transfer activity"/>
    <property type="evidence" value="ECO:0007669"/>
    <property type="project" value="InterPro"/>
</dbReference>
<dbReference type="GO" id="GO:0020037">
    <property type="term" value="F:heme binding"/>
    <property type="evidence" value="ECO:0007669"/>
    <property type="project" value="InterPro"/>
</dbReference>
<evidence type="ECO:0000313" key="8">
    <source>
        <dbReference type="Proteomes" id="UP000308528"/>
    </source>
</evidence>
<evidence type="ECO:0000256" key="3">
    <source>
        <dbReference type="ARBA" id="ARBA00023004"/>
    </source>
</evidence>
<proteinExistence type="predicted"/>
<evidence type="ECO:0000256" key="5">
    <source>
        <dbReference type="SAM" id="Phobius"/>
    </source>
</evidence>
<dbReference type="PROSITE" id="PS51007">
    <property type="entry name" value="CYTC"/>
    <property type="match status" value="1"/>
</dbReference>